<comment type="caution">
    <text evidence="1">The sequence shown here is derived from an EMBL/GenBank/DDBJ whole genome shotgun (WGS) entry which is preliminary data.</text>
</comment>
<reference evidence="1" key="1">
    <citation type="submission" date="2019-03" db="EMBL/GenBank/DDBJ databases">
        <title>Single cell metagenomics reveals metabolic interactions within the superorganism composed of flagellate Streblomastix strix and complex community of Bacteroidetes bacteria on its surface.</title>
        <authorList>
            <person name="Treitli S.C."/>
            <person name="Kolisko M."/>
            <person name="Husnik F."/>
            <person name="Keeling P."/>
            <person name="Hampl V."/>
        </authorList>
    </citation>
    <scope>NUCLEOTIDE SEQUENCE</scope>
    <source>
        <strain evidence="1">STM</strain>
    </source>
</reference>
<sequence>MRKFIYLSLIEKLKQIKDEAGGRLSNILTFGTTIWRISKKAKHS</sequence>
<gene>
    <name evidence="1" type="ORF">EZS27_010052</name>
</gene>
<dbReference type="AlphaFoldDB" id="A0A5J4S8M2"/>
<accession>A0A5J4S8M2</accession>
<evidence type="ECO:0000313" key="1">
    <source>
        <dbReference type="EMBL" id="KAA6342198.1"/>
    </source>
</evidence>
<dbReference type="EMBL" id="SNRY01000340">
    <property type="protein sequence ID" value="KAA6342198.1"/>
    <property type="molecule type" value="Genomic_DNA"/>
</dbReference>
<organism evidence="1">
    <name type="scientific">termite gut metagenome</name>
    <dbReference type="NCBI Taxonomy" id="433724"/>
    <lineage>
        <taxon>unclassified sequences</taxon>
        <taxon>metagenomes</taxon>
        <taxon>organismal metagenomes</taxon>
    </lineage>
</organism>
<name>A0A5J4S8M2_9ZZZZ</name>
<protein>
    <submittedName>
        <fullName evidence="1">Uncharacterized protein</fullName>
    </submittedName>
</protein>
<proteinExistence type="predicted"/>